<dbReference type="EMBL" id="AZRV01000011">
    <property type="protein sequence ID" value="RKO63151.1"/>
    <property type="molecule type" value="Genomic_DNA"/>
</dbReference>
<comment type="caution">
    <text evidence="2">The sequence shown here is derived from an EMBL/GenBank/DDBJ whole genome shotgun (WGS) entry which is preliminary data.</text>
</comment>
<keyword evidence="3" id="KW-1185">Reference proteome</keyword>
<sequence length="214" mass="23109">MNPLPNPFSRGFNSPGSRIRGRAFLCRFIPAKFPCRSLASLRINSGGPAAGPAPQGAASWPVRRPAKVGLNPCFRDKKFPGENPGEGADGRFPACHPDHSFASNIHLSHWSKILLPAPHGLPLPPPRRSRGPGPLSFPAPEGSCPPPSWASPKTGRFRTGRESGFCTLPRPACRLPRTRRAFRPGLRLLLGRSCGPNPASKFCPNIARYTSFPP</sequence>
<protein>
    <submittedName>
        <fullName evidence="2">Uncharacterized protein</fullName>
    </submittedName>
</protein>
<name>A0A420VHM6_9BACI</name>
<proteinExistence type="predicted"/>
<reference evidence="2 3" key="1">
    <citation type="submission" date="2013-12" db="EMBL/GenBank/DDBJ databases">
        <title>Genome and proteome characterization of Caldibacillus debilis GB1 derived from a cellulolytic aero-tolerant co-culture.</title>
        <authorList>
            <person name="Wushke S.T."/>
            <person name="Zhang X."/>
            <person name="Fristensky B."/>
            <person name="Wilkins J.A."/>
            <person name="Levin D.B."/>
            <person name="Sparling R."/>
        </authorList>
    </citation>
    <scope>NUCLEOTIDE SEQUENCE [LARGE SCALE GENOMIC DNA]</scope>
    <source>
        <strain evidence="2 3">GB1</strain>
    </source>
</reference>
<feature type="region of interest" description="Disordered" evidence="1">
    <location>
        <begin position="121"/>
        <end position="156"/>
    </location>
</feature>
<evidence type="ECO:0000313" key="2">
    <source>
        <dbReference type="EMBL" id="RKO63151.1"/>
    </source>
</evidence>
<dbReference type="Proteomes" id="UP000286235">
    <property type="component" value="Unassembled WGS sequence"/>
</dbReference>
<gene>
    <name evidence="2" type="ORF">Cdeb_00240</name>
</gene>
<evidence type="ECO:0000256" key="1">
    <source>
        <dbReference type="SAM" id="MobiDB-lite"/>
    </source>
</evidence>
<evidence type="ECO:0000313" key="3">
    <source>
        <dbReference type="Proteomes" id="UP000286235"/>
    </source>
</evidence>
<accession>A0A420VHM6</accession>
<organism evidence="2 3">
    <name type="scientific">Caldibacillus debilis GB1</name>
    <dbReference type="NCBI Taxonomy" id="1339248"/>
    <lineage>
        <taxon>Bacteria</taxon>
        <taxon>Bacillati</taxon>
        <taxon>Bacillota</taxon>
        <taxon>Bacilli</taxon>
        <taxon>Bacillales</taxon>
        <taxon>Bacillaceae</taxon>
        <taxon>Caldibacillus</taxon>
    </lineage>
</organism>
<dbReference type="AlphaFoldDB" id="A0A420VHM6"/>